<keyword evidence="3 9" id="KW-0808">Transferase</keyword>
<feature type="compositionally biased region" description="Low complexity" evidence="10">
    <location>
        <begin position="206"/>
        <end position="218"/>
    </location>
</feature>
<evidence type="ECO:0000256" key="4">
    <source>
        <dbReference type="ARBA" id="ARBA00022692"/>
    </source>
</evidence>
<feature type="compositionally biased region" description="Acidic residues" evidence="10">
    <location>
        <begin position="232"/>
        <end position="245"/>
    </location>
</feature>
<dbReference type="PANTHER" id="PTHR12369">
    <property type="entry name" value="CHONDROITIN SYNTHASE"/>
    <property type="match status" value="1"/>
</dbReference>
<keyword evidence="8" id="KW-0472">Membrane</keyword>
<feature type="compositionally biased region" description="Polar residues" evidence="10">
    <location>
        <begin position="526"/>
        <end position="537"/>
    </location>
</feature>
<feature type="region of interest" description="Disordered" evidence="10">
    <location>
        <begin position="361"/>
        <end position="412"/>
    </location>
</feature>
<evidence type="ECO:0000256" key="1">
    <source>
        <dbReference type="ARBA" id="ARBA00004447"/>
    </source>
</evidence>
<feature type="compositionally biased region" description="Acidic residues" evidence="10">
    <location>
        <begin position="577"/>
        <end position="592"/>
    </location>
</feature>
<feature type="region of interest" description="Disordered" evidence="10">
    <location>
        <begin position="427"/>
        <end position="537"/>
    </location>
</feature>
<feature type="region of interest" description="Disordered" evidence="10">
    <location>
        <begin position="198"/>
        <end position="330"/>
    </location>
</feature>
<dbReference type="AlphaFoldDB" id="Q4SE02"/>
<evidence type="ECO:0000256" key="2">
    <source>
        <dbReference type="ARBA" id="ARBA00009239"/>
    </source>
</evidence>
<evidence type="ECO:0000256" key="9">
    <source>
        <dbReference type="RuleBase" id="RU364016"/>
    </source>
</evidence>
<dbReference type="OrthoDB" id="5971499at2759"/>
<evidence type="ECO:0000256" key="10">
    <source>
        <dbReference type="SAM" id="MobiDB-lite"/>
    </source>
</evidence>
<keyword evidence="7 9" id="KW-0333">Golgi apparatus</keyword>
<dbReference type="EMBL" id="CAAE01014627">
    <property type="protein sequence ID" value="CAG01130.1"/>
    <property type="molecule type" value="Genomic_DNA"/>
</dbReference>
<name>Q4SE02_TETNG</name>
<dbReference type="InterPro" id="IPR029044">
    <property type="entry name" value="Nucleotide-diphossugar_trans"/>
</dbReference>
<dbReference type="Gene3D" id="3.90.550.10">
    <property type="entry name" value="Spore Coat Polysaccharide Biosynthesis Protein SpsA, Chain A"/>
    <property type="match status" value="1"/>
</dbReference>
<protein>
    <recommendedName>
        <fullName evidence="9">Hexosyltransferase</fullName>
        <ecNumber evidence="9">2.4.1.-</ecNumber>
    </recommendedName>
</protein>
<dbReference type="EC" id="2.4.1.-" evidence="9"/>
<reference evidence="11" key="1">
    <citation type="journal article" date="2004" name="Nature">
        <title>Genome duplication in the teleost fish Tetraodon nigroviridis reveals the early vertebrate proto-karyotype.</title>
        <authorList>
            <person name="Jaillon O."/>
            <person name="Aury J.-M."/>
            <person name="Brunet F."/>
            <person name="Petit J.-L."/>
            <person name="Stange-Thomann N."/>
            <person name="Mauceli E."/>
            <person name="Bouneau L."/>
            <person name="Fischer C."/>
            <person name="Ozouf-Costaz C."/>
            <person name="Bernot A."/>
            <person name="Nicaud S."/>
            <person name="Jaffe D."/>
            <person name="Fisher S."/>
            <person name="Lutfalla G."/>
            <person name="Dossat C."/>
            <person name="Segurens B."/>
            <person name="Dasilva C."/>
            <person name="Salanoubat M."/>
            <person name="Levy M."/>
            <person name="Boudet N."/>
            <person name="Castellano S."/>
            <person name="Anthouard V."/>
            <person name="Jubin C."/>
            <person name="Castelli V."/>
            <person name="Katinka M."/>
            <person name="Vacherie B."/>
            <person name="Biemont C."/>
            <person name="Skalli Z."/>
            <person name="Cattolico L."/>
            <person name="Poulain J."/>
            <person name="De Berardinis V."/>
            <person name="Cruaud C."/>
            <person name="Duprat S."/>
            <person name="Brottier P."/>
            <person name="Coutanceau J.-P."/>
            <person name="Gouzy J."/>
            <person name="Parra G."/>
            <person name="Lardier G."/>
            <person name="Chapple C."/>
            <person name="McKernan K.J."/>
            <person name="McEwan P."/>
            <person name="Bosak S."/>
            <person name="Kellis M."/>
            <person name="Volff J.-N."/>
            <person name="Guigo R."/>
            <person name="Zody M.C."/>
            <person name="Mesirov J."/>
            <person name="Lindblad-Toh K."/>
            <person name="Birren B."/>
            <person name="Nusbaum C."/>
            <person name="Kahn D."/>
            <person name="Robinson-Rechavi M."/>
            <person name="Laudet V."/>
            <person name="Schachter V."/>
            <person name="Quetier F."/>
            <person name="Saurin W."/>
            <person name="Scarpelli C."/>
            <person name="Wincker P."/>
            <person name="Lander E.S."/>
            <person name="Weissenbach J."/>
            <person name="Roest Crollius H."/>
        </authorList>
    </citation>
    <scope>NUCLEOTIDE SEQUENCE [LARGE SCALE GENOMIC DNA]</scope>
</reference>
<evidence type="ECO:0000256" key="6">
    <source>
        <dbReference type="ARBA" id="ARBA00022989"/>
    </source>
</evidence>
<proteinExistence type="inferred from homology"/>
<evidence type="ECO:0000256" key="5">
    <source>
        <dbReference type="ARBA" id="ARBA00022968"/>
    </source>
</evidence>
<gene>
    <name evidence="11" type="ORF">GSTENG00019775001</name>
</gene>
<keyword evidence="6" id="KW-1133">Transmembrane helix</keyword>
<dbReference type="GO" id="GO:0032580">
    <property type="term" value="C:Golgi cisterna membrane"/>
    <property type="evidence" value="ECO:0007669"/>
    <property type="project" value="UniProtKB-SubCell"/>
</dbReference>
<dbReference type="InterPro" id="IPR008428">
    <property type="entry name" value="Chond_GalNAc"/>
</dbReference>
<dbReference type="GO" id="GO:0008376">
    <property type="term" value="F:acetylgalactosaminyltransferase activity"/>
    <property type="evidence" value="ECO:0007669"/>
    <property type="project" value="InterPro"/>
</dbReference>
<dbReference type="PANTHER" id="PTHR12369:SF46">
    <property type="entry name" value="N-ACETYL-BETA-GLUCOSAMINYL-GLYCOPROTEIN 4-BETA-N-ACETYLGALACTOSAMINYLTRANSFERASE 1"/>
    <property type="match status" value="1"/>
</dbReference>
<feature type="region of interest" description="Disordered" evidence="10">
    <location>
        <begin position="717"/>
        <end position="763"/>
    </location>
</feature>
<feature type="compositionally biased region" description="Low complexity" evidence="10">
    <location>
        <begin position="723"/>
        <end position="762"/>
    </location>
</feature>
<dbReference type="SUPFAM" id="SSF53448">
    <property type="entry name" value="Nucleotide-diphospho-sugar transferases"/>
    <property type="match status" value="1"/>
</dbReference>
<keyword evidence="4" id="KW-0812">Transmembrane</keyword>
<reference evidence="11" key="2">
    <citation type="submission" date="2004-02" db="EMBL/GenBank/DDBJ databases">
        <authorList>
            <consortium name="Genoscope"/>
            <consortium name="Whitehead Institute Centre for Genome Research"/>
        </authorList>
    </citation>
    <scope>NUCLEOTIDE SEQUENCE</scope>
</reference>
<dbReference type="KEGG" id="tng:GSTEN00019775G001"/>
<feature type="compositionally biased region" description="Basic and acidic residues" evidence="10">
    <location>
        <begin position="384"/>
        <end position="410"/>
    </location>
</feature>
<evidence type="ECO:0000256" key="7">
    <source>
        <dbReference type="ARBA" id="ARBA00023034"/>
    </source>
</evidence>
<keyword evidence="5 9" id="KW-0735">Signal-anchor</keyword>
<comment type="similarity">
    <text evidence="2 9">Belongs to the chondroitin N-acetylgalactosaminyltransferase family.</text>
</comment>
<feature type="compositionally biased region" description="Basic and acidic residues" evidence="10">
    <location>
        <begin position="364"/>
        <end position="376"/>
    </location>
</feature>
<evidence type="ECO:0000313" key="11">
    <source>
        <dbReference type="EMBL" id="CAG01130.1"/>
    </source>
</evidence>
<accession>Q4SE02</accession>
<feature type="region of interest" description="Disordered" evidence="10">
    <location>
        <begin position="552"/>
        <end position="592"/>
    </location>
</feature>
<sequence length="1020" mass="116393">MAKREWRPFLPGLKYEVIDSAYISLYADESSLKMNSVDHIPQTLASHSRLPDHIQPQDLEGGSSTAHHGADMLKPDPRDNFFNTPMIHPSRLENVLPACLYSPTYVVKDFPIARYQGLQFVYLSFVYPNDFTRLTHMERENKCFYRESPIYLEKFGFYKYMKMDEEEDDRPFFFPNPDDFLEEEEMIDTEDEAEIVGTQLPRKSPRPSQSSHTSSPSQHHPKPWPTPAGREAEEEDVDPDGEQEGAVDSFVHSRGRRHFPHRDWRRDHTNGNTRRNVRKGLKEPHRGALQPDMDDVVQRRSLSWLRSGPSELSLGRKGGEGAEAPPKMKSSLLFAQKSSLSALTSQARQILSNSAHSPKLRLNRFTENREKREENKIYITRPRPAREREKEHEREQWRERKEEKASRYPREVFPGVFLYQTGKTTKLVNLGPKGRSGGVITGGRSLVSPYQLWPNPPAREGRSSPHNGSLSAQNGSTQRSASRATGPKQPQLSRSEGEHSPSPPADLPSRIKAPTTFSHLPPVTLPRSNSTDNPLQDQVRVTSYIRTSEIIESQQQLDPDPNPAELEQDLNRSNPDTDPEPELEEGDLSDYSYEEVEARPGWAEDSINWQRTFSVNPMDFELLRSDWNDLRCNVSGNLQLAESEVVDVLAQYMEKLNERNGGIYTLLRIINIEKRRDSARGNRYLVELELMERGRSVVRLSEYIYLLLHRSRQGEESLENTDSALVSPPASAPTAAASSLSTPPLTPSNKTPSRPGTTPGSTAYAKPLLCQPVMLQWRKDVMVHFVVPVKNQARWVQQFISDMENLHQKTKDDNFSIIIVDFESEDMDVEEALRESSVPRSVPLISGNFSQGLPGTSIFGEKATLSAQPDFRLEWTQLRSENTNTGQQYDSHSIVFLCDLHIHFPLNILESIRKHCVEGRLAFAPIVMRLGCGSSPLEPNGYWEVNGFGLFGIYKSDFDKIGGMNTEEFKDRWGGEDWELLDRVLQNGLEVERLRLRNFFHYYHSKRGMWNSQNKKTPKG</sequence>
<comment type="subcellular location">
    <subcellularLocation>
        <location evidence="1 9">Golgi apparatus</location>
        <location evidence="1 9">Golgi stack membrane</location>
        <topology evidence="1 9">Single-pass type II membrane protein</topology>
    </subcellularLocation>
</comment>
<organism evidence="11">
    <name type="scientific">Tetraodon nigroviridis</name>
    <name type="common">Spotted green pufferfish</name>
    <name type="synonym">Chelonodon nigroviridis</name>
    <dbReference type="NCBI Taxonomy" id="99883"/>
    <lineage>
        <taxon>Eukaryota</taxon>
        <taxon>Metazoa</taxon>
        <taxon>Chordata</taxon>
        <taxon>Craniata</taxon>
        <taxon>Vertebrata</taxon>
        <taxon>Euteleostomi</taxon>
        <taxon>Actinopterygii</taxon>
        <taxon>Neopterygii</taxon>
        <taxon>Teleostei</taxon>
        <taxon>Neoteleostei</taxon>
        <taxon>Acanthomorphata</taxon>
        <taxon>Eupercaria</taxon>
        <taxon>Tetraodontiformes</taxon>
        <taxon>Tetradontoidea</taxon>
        <taxon>Tetraodontidae</taxon>
        <taxon>Tetraodon</taxon>
    </lineage>
</organism>
<feature type="compositionally biased region" description="Polar residues" evidence="10">
    <location>
        <begin position="464"/>
        <end position="494"/>
    </location>
</feature>
<evidence type="ECO:0000256" key="8">
    <source>
        <dbReference type="ARBA" id="ARBA00023136"/>
    </source>
</evidence>
<dbReference type="Pfam" id="PF05679">
    <property type="entry name" value="CHGN"/>
    <property type="match status" value="1"/>
</dbReference>
<dbReference type="InterPro" id="IPR051227">
    <property type="entry name" value="CS_glycosyltransferase"/>
</dbReference>
<evidence type="ECO:0000256" key="3">
    <source>
        <dbReference type="ARBA" id="ARBA00022679"/>
    </source>
</evidence>